<reference evidence="2 3" key="1">
    <citation type="submission" date="2013-05" db="EMBL/GenBank/DDBJ databases">
        <title>Draft genome of the parasitic nematode Anyclostoma ceylanicum.</title>
        <authorList>
            <person name="Mitreva M."/>
        </authorList>
    </citation>
    <scope>NUCLEOTIDE SEQUENCE [LARGE SCALE GENOMIC DNA]</scope>
</reference>
<dbReference type="EMBL" id="KE125344">
    <property type="protein sequence ID" value="EPB69078.1"/>
    <property type="molecule type" value="Genomic_DNA"/>
</dbReference>
<name>A0A0D6LCV4_9BILA</name>
<evidence type="ECO:0000259" key="1">
    <source>
        <dbReference type="Pfam" id="PF04784"/>
    </source>
</evidence>
<evidence type="ECO:0000313" key="2">
    <source>
        <dbReference type="EMBL" id="EPB69078.1"/>
    </source>
</evidence>
<gene>
    <name evidence="2" type="ORF">ANCCEY_11831</name>
</gene>
<accession>A0A0D6LCV4</accession>
<feature type="domain" description="DUF547" evidence="1">
    <location>
        <begin position="177"/>
        <end position="301"/>
    </location>
</feature>
<protein>
    <recommendedName>
        <fullName evidence="1">DUF547 domain-containing protein</fullName>
    </recommendedName>
</protein>
<dbReference type="AlphaFoldDB" id="A0A0D6LCV4"/>
<dbReference type="PANTHER" id="PTHR46361">
    <property type="entry name" value="ELECTRON CARRIER/ PROTEIN DISULFIDE OXIDOREDUCTASE"/>
    <property type="match status" value="1"/>
</dbReference>
<dbReference type="Proteomes" id="UP000054495">
    <property type="component" value="Unassembled WGS sequence"/>
</dbReference>
<dbReference type="PANTHER" id="PTHR46361:SF5">
    <property type="entry name" value="DEP DOMAIN-CONTAINING PROTEIN"/>
    <property type="match status" value="1"/>
</dbReference>
<organism evidence="2 3">
    <name type="scientific">Ancylostoma ceylanicum</name>
    <dbReference type="NCBI Taxonomy" id="53326"/>
    <lineage>
        <taxon>Eukaryota</taxon>
        <taxon>Metazoa</taxon>
        <taxon>Ecdysozoa</taxon>
        <taxon>Nematoda</taxon>
        <taxon>Chromadorea</taxon>
        <taxon>Rhabditida</taxon>
        <taxon>Rhabditina</taxon>
        <taxon>Rhabditomorpha</taxon>
        <taxon>Strongyloidea</taxon>
        <taxon>Ancylostomatidae</taxon>
        <taxon>Ancylostomatinae</taxon>
        <taxon>Ancylostoma</taxon>
    </lineage>
</organism>
<dbReference type="InterPro" id="IPR006869">
    <property type="entry name" value="DUF547"/>
</dbReference>
<proteinExistence type="predicted"/>
<evidence type="ECO:0000313" key="3">
    <source>
        <dbReference type="Proteomes" id="UP000054495"/>
    </source>
</evidence>
<sequence length="385" mass="44672">MLPAGVSAEDLLWPPEGDDPLRYSPTWESDEEYISDFTYSDICLNAFHYSGKFVCIMCSTEMRNAIADYKSSLRIRPEIIDENSESTLENIGAVAEIERDSEDEDAENGALNAGFIGGQAYSVPEYNELLVNLMNSIFADILTDNNQRILYYKLPDIKEYTAYIEHARNLCNAKLTEASPDERLALFLNVYNMMWIHVTHIHGPPRSIWERRKLMNCSYYQIQYHKYAPHSILDGILRSNRKGLGTLWKPFGKMDGRLPLILPTCERLVHFALNTGTRSTPPIGTYNCKTVREELRENARETLESNNMLRIDAKNRTVHLGKVFKWYANDFGCTKEEIIEWILWVMENSVSKKRTVLEEFYHNGEFEVEYIPYDWTFNGQMCEKK</sequence>
<keyword evidence="3" id="KW-1185">Reference proteome</keyword>
<dbReference type="Pfam" id="PF04784">
    <property type="entry name" value="DUF547"/>
    <property type="match status" value="1"/>
</dbReference>